<reference evidence="1 2" key="1">
    <citation type="submission" date="2022-06" db="EMBL/GenBank/DDBJ databases">
        <title>Mycolicibacterium sp. CAU 1645 isolated from seawater.</title>
        <authorList>
            <person name="Kim W."/>
        </authorList>
    </citation>
    <scope>NUCLEOTIDE SEQUENCE [LARGE SCALE GENOMIC DNA]</scope>
    <source>
        <strain evidence="1 2">CAU 1645</strain>
    </source>
</reference>
<dbReference type="Proteomes" id="UP001651690">
    <property type="component" value="Unassembled WGS sequence"/>
</dbReference>
<gene>
    <name evidence="1" type="ORF">NM203_20035</name>
</gene>
<keyword evidence="2" id="KW-1185">Reference proteome</keyword>
<dbReference type="EMBL" id="JANDBD010000008">
    <property type="protein sequence ID" value="MCP9274486.1"/>
    <property type="molecule type" value="Genomic_DNA"/>
</dbReference>
<accession>A0ABT1M5P7</accession>
<sequence length="248" mass="27694">MNERRAMLGLLPLIWPGYEVGWAYGGTDELVDYLGAGRHWDLGRPGVELELANARSGLCHLVSVVDGDGRLRMWPLQWGYSAAWQGPSMLDTLPGKGVARMSRTEIPESGVHVDVADRTVGVWITSEARGIFDLMPERWPEWRTECWDDRYEEQLLRCGGALRLPVTDLRAGIDEVRDWLRKRVFQSFEDSPAGAIVKMAGLLTDAGLPEPTIRASAVASSPFRPDRDAWNRFAAACEAQHLLYTESA</sequence>
<comment type="caution">
    <text evidence="1">The sequence shown here is derived from an EMBL/GenBank/DDBJ whole genome shotgun (WGS) entry which is preliminary data.</text>
</comment>
<organism evidence="1 2">
    <name type="scientific">Mycolicibacterium arenosum</name>
    <dbReference type="NCBI Taxonomy" id="2952157"/>
    <lineage>
        <taxon>Bacteria</taxon>
        <taxon>Bacillati</taxon>
        <taxon>Actinomycetota</taxon>
        <taxon>Actinomycetes</taxon>
        <taxon>Mycobacteriales</taxon>
        <taxon>Mycobacteriaceae</taxon>
        <taxon>Mycolicibacterium</taxon>
    </lineage>
</organism>
<name>A0ABT1M5P7_9MYCO</name>
<evidence type="ECO:0000313" key="2">
    <source>
        <dbReference type="Proteomes" id="UP001651690"/>
    </source>
</evidence>
<evidence type="ECO:0000313" key="1">
    <source>
        <dbReference type="EMBL" id="MCP9274486.1"/>
    </source>
</evidence>
<dbReference type="RefSeq" id="WP_255062053.1">
    <property type="nucleotide sequence ID" value="NZ_JANDBD010000008.1"/>
</dbReference>
<proteinExistence type="predicted"/>
<protein>
    <submittedName>
        <fullName evidence="1">Uncharacterized protein</fullName>
    </submittedName>
</protein>